<accession>A0A540MIB0</accession>
<evidence type="ECO:0000313" key="2">
    <source>
        <dbReference type="EMBL" id="TQD98501.1"/>
    </source>
</evidence>
<reference evidence="2 3" key="1">
    <citation type="journal article" date="2019" name="G3 (Bethesda)">
        <title>Sequencing of a Wild Apple (Malus baccata) Genome Unravels the Differences Between Cultivated and Wild Apple Species Regarding Disease Resistance and Cold Tolerance.</title>
        <authorList>
            <person name="Chen X."/>
        </authorList>
    </citation>
    <scope>NUCLEOTIDE SEQUENCE [LARGE SCALE GENOMIC DNA]</scope>
    <source>
        <strain evidence="3">cv. Shandingzi</strain>
        <tissue evidence="2">Leaves</tissue>
    </source>
</reference>
<dbReference type="Proteomes" id="UP000315295">
    <property type="component" value="Unassembled WGS sequence"/>
</dbReference>
<dbReference type="AlphaFoldDB" id="A0A540MIB0"/>
<protein>
    <submittedName>
        <fullName evidence="2">Uncharacterized protein</fullName>
    </submittedName>
</protein>
<sequence>MENISWFATFSAIEYRIRDDKTLVSHVMYSYQCMKLIDLVELLLDGCGIEICESLEQNKRQWKAPSLRALPPHSNYPGNWAIESTKTQKPSSPQPNKFGNHISEEMEIWGWDYDAEKEKKKNQLLGLVELEDLRLTMVEEGYCDGGGGDYVKEEGGRGGN</sequence>
<keyword evidence="3" id="KW-1185">Reference proteome</keyword>
<evidence type="ECO:0000313" key="3">
    <source>
        <dbReference type="Proteomes" id="UP000315295"/>
    </source>
</evidence>
<feature type="region of interest" description="Disordered" evidence="1">
    <location>
        <begin position="78"/>
        <end position="99"/>
    </location>
</feature>
<feature type="compositionally biased region" description="Polar residues" evidence="1">
    <location>
        <begin position="82"/>
        <end position="97"/>
    </location>
</feature>
<name>A0A540MIB0_MALBA</name>
<gene>
    <name evidence="2" type="ORF">C1H46_015749</name>
</gene>
<evidence type="ECO:0000256" key="1">
    <source>
        <dbReference type="SAM" id="MobiDB-lite"/>
    </source>
</evidence>
<organism evidence="2 3">
    <name type="scientific">Malus baccata</name>
    <name type="common">Siberian crab apple</name>
    <name type="synonym">Pyrus baccata</name>
    <dbReference type="NCBI Taxonomy" id="106549"/>
    <lineage>
        <taxon>Eukaryota</taxon>
        <taxon>Viridiplantae</taxon>
        <taxon>Streptophyta</taxon>
        <taxon>Embryophyta</taxon>
        <taxon>Tracheophyta</taxon>
        <taxon>Spermatophyta</taxon>
        <taxon>Magnoliopsida</taxon>
        <taxon>eudicotyledons</taxon>
        <taxon>Gunneridae</taxon>
        <taxon>Pentapetalae</taxon>
        <taxon>rosids</taxon>
        <taxon>fabids</taxon>
        <taxon>Rosales</taxon>
        <taxon>Rosaceae</taxon>
        <taxon>Amygdaloideae</taxon>
        <taxon>Maleae</taxon>
        <taxon>Malus</taxon>
    </lineage>
</organism>
<dbReference type="EMBL" id="VIEB01000251">
    <property type="protein sequence ID" value="TQD98501.1"/>
    <property type="molecule type" value="Genomic_DNA"/>
</dbReference>
<proteinExistence type="predicted"/>
<comment type="caution">
    <text evidence="2">The sequence shown here is derived from an EMBL/GenBank/DDBJ whole genome shotgun (WGS) entry which is preliminary data.</text>
</comment>